<feature type="transmembrane region" description="Helical" evidence="1">
    <location>
        <begin position="154"/>
        <end position="187"/>
    </location>
</feature>
<evidence type="ECO:0000256" key="1">
    <source>
        <dbReference type="SAM" id="Phobius"/>
    </source>
</evidence>
<sequence length="671" mass="73463">MRQTAVREKTYRADIDGLRAVAVLSVIVFHFNKLWLPGGFVGVDIFFVISGYLITGILAKKIMSGSFSFVEFYGSRMRRIFPAAFVCVLVVLLVGLSFMLPSDYSSLAQSAAASVTSVANIYFWLNLDTSYFASSSELVPLLHMWSLGVEEQFYLLWPIVLFFIFPRVGLLLFILIVFALILLSFWVGEKYLISDQSFSYYMLPSRAGELLIGGLASLAVINVTPIKSRFVLEVISSLGFILVGWSIFSIGEEGGFPGFLAAIPVVGVALIIFSGAYGKTVASTVLSFRPFVWVGLVSYSLYLWHWPVLSFYRYAYGEPAGYAAIGCAIIILCLSLLSYFCVERVFRRPLDKNKTSTVVKYSGLSIALVVLCYFSPVLWSSAPFSGTAEYQREVDRLSSVGMPANNYVYNCQMAKNDPSVLVDRRCLAGTLEHQPTILLMGDSNAAHFVGFFKSLVESMGLTMRNATHSSCVPIFTSSGKYTDPTVRDSCEKYNAMMREEVGNYDTVIIGANWLGYAGPAYQADIEKTVAEISSRASNVIIALRAPYLPSYDPSCNVKAIKIPGMDCASRSTIPSKPDYAINNFLSGLASKYSNVTAFAVQDYLCKGDTCSAYFGGVPVYYDLGHLSMVGSALIGSKALEEGLVPDEIVNALKGGRAAAAQQHASTIEVTR</sequence>
<dbReference type="Pfam" id="PF01757">
    <property type="entry name" value="Acyl_transf_3"/>
    <property type="match status" value="1"/>
</dbReference>
<dbReference type="GO" id="GO:0016747">
    <property type="term" value="F:acyltransferase activity, transferring groups other than amino-acyl groups"/>
    <property type="evidence" value="ECO:0007669"/>
    <property type="project" value="InterPro"/>
</dbReference>
<dbReference type="RefSeq" id="WP_097192029.1">
    <property type="nucleotide sequence ID" value="NZ_OBKZ01000017.1"/>
</dbReference>
<gene>
    <name evidence="4" type="ORF">PLUA15_240292</name>
</gene>
<feature type="transmembrane region" description="Helical" evidence="1">
    <location>
        <begin position="256"/>
        <end position="278"/>
    </location>
</feature>
<feature type="transmembrane region" description="Helical" evidence="1">
    <location>
        <begin position="363"/>
        <end position="382"/>
    </location>
</feature>
<dbReference type="GO" id="GO:0009103">
    <property type="term" value="P:lipopolysaccharide biosynthetic process"/>
    <property type="evidence" value="ECO:0007669"/>
    <property type="project" value="TreeGrafter"/>
</dbReference>
<dbReference type="InterPro" id="IPR043968">
    <property type="entry name" value="SGNH"/>
</dbReference>
<feature type="transmembrane region" description="Helical" evidence="1">
    <location>
        <begin position="290"/>
        <end position="308"/>
    </location>
</feature>
<dbReference type="EMBL" id="OBKZ01000017">
    <property type="protein sequence ID" value="SOB52879.1"/>
    <property type="molecule type" value="Genomic_DNA"/>
</dbReference>
<dbReference type="Pfam" id="PF19040">
    <property type="entry name" value="SGNH"/>
    <property type="match status" value="1"/>
</dbReference>
<comment type="caution">
    <text evidence="4">The sequence shown here is derived from an EMBL/GenBank/DDBJ whole genome shotgun (WGS) entry which is preliminary data.</text>
</comment>
<protein>
    <submittedName>
        <fullName evidence="4">Acyltransferase 3</fullName>
    </submittedName>
</protein>
<feature type="transmembrane region" description="Helical" evidence="1">
    <location>
        <begin position="320"/>
        <end position="342"/>
    </location>
</feature>
<dbReference type="InterPro" id="IPR002656">
    <property type="entry name" value="Acyl_transf_3_dom"/>
</dbReference>
<keyword evidence="4" id="KW-0012">Acyltransferase</keyword>
<reference evidence="4 5" key="1">
    <citation type="submission" date="2017-08" db="EMBL/GenBank/DDBJ databases">
        <authorList>
            <person name="Chaillou S."/>
        </authorList>
    </citation>
    <scope>NUCLEOTIDE SEQUENCE [LARGE SCALE GENOMIC DNA]</scope>
    <source>
        <strain evidence="4 5">MFPA15A1205</strain>
    </source>
</reference>
<dbReference type="GO" id="GO:0016020">
    <property type="term" value="C:membrane"/>
    <property type="evidence" value="ECO:0007669"/>
    <property type="project" value="TreeGrafter"/>
</dbReference>
<dbReference type="PANTHER" id="PTHR23028:SF53">
    <property type="entry name" value="ACYL_TRANSF_3 DOMAIN-CONTAINING PROTEIN"/>
    <property type="match status" value="1"/>
</dbReference>
<dbReference type="Proteomes" id="UP000219564">
    <property type="component" value="Unassembled WGS sequence"/>
</dbReference>
<evidence type="ECO:0000313" key="5">
    <source>
        <dbReference type="Proteomes" id="UP000219564"/>
    </source>
</evidence>
<keyword evidence="1" id="KW-0812">Transmembrane</keyword>
<accession>A0AAX2H9J1</accession>
<feature type="transmembrane region" description="Helical" evidence="1">
    <location>
        <begin position="207"/>
        <end position="223"/>
    </location>
</feature>
<name>A0AAX2H9J1_9PSED</name>
<evidence type="ECO:0000259" key="2">
    <source>
        <dbReference type="Pfam" id="PF01757"/>
    </source>
</evidence>
<feature type="domain" description="SGNH" evidence="3">
    <location>
        <begin position="411"/>
        <end position="636"/>
    </location>
</feature>
<dbReference type="InterPro" id="IPR050879">
    <property type="entry name" value="Acyltransferase_3"/>
</dbReference>
<evidence type="ECO:0000259" key="3">
    <source>
        <dbReference type="Pfam" id="PF19040"/>
    </source>
</evidence>
<feature type="transmembrane region" description="Helical" evidence="1">
    <location>
        <begin position="230"/>
        <end position="250"/>
    </location>
</feature>
<keyword evidence="1" id="KW-0472">Membrane</keyword>
<dbReference type="AlphaFoldDB" id="A0AAX2H9J1"/>
<feature type="transmembrane region" description="Helical" evidence="1">
    <location>
        <begin position="34"/>
        <end position="59"/>
    </location>
</feature>
<organism evidence="4 5">
    <name type="scientific">Pseudomonas lundensis</name>
    <dbReference type="NCBI Taxonomy" id="86185"/>
    <lineage>
        <taxon>Bacteria</taxon>
        <taxon>Pseudomonadati</taxon>
        <taxon>Pseudomonadota</taxon>
        <taxon>Gammaproteobacteria</taxon>
        <taxon>Pseudomonadales</taxon>
        <taxon>Pseudomonadaceae</taxon>
        <taxon>Pseudomonas</taxon>
    </lineage>
</organism>
<evidence type="ECO:0000313" key="4">
    <source>
        <dbReference type="EMBL" id="SOB52879.1"/>
    </source>
</evidence>
<keyword evidence="4" id="KW-0808">Transferase</keyword>
<proteinExistence type="predicted"/>
<feature type="transmembrane region" description="Helical" evidence="1">
    <location>
        <begin position="80"/>
        <end position="100"/>
    </location>
</feature>
<dbReference type="PANTHER" id="PTHR23028">
    <property type="entry name" value="ACETYLTRANSFERASE"/>
    <property type="match status" value="1"/>
</dbReference>
<keyword evidence="1" id="KW-1133">Transmembrane helix</keyword>
<feature type="domain" description="Acyltransferase 3" evidence="2">
    <location>
        <begin position="13"/>
        <end position="336"/>
    </location>
</feature>